<evidence type="ECO:0000313" key="4">
    <source>
        <dbReference type="Proteomes" id="UP000297288"/>
    </source>
</evidence>
<gene>
    <name evidence="2" type="ORF">E4650_03170</name>
    <name evidence="1" type="ORF">SAMN04488588_0375</name>
</gene>
<reference evidence="2 4" key="2">
    <citation type="submission" date="2019-04" db="EMBL/GenBank/DDBJ databases">
        <title>Draft genome sequence data and analysis of a Fermenting Bacterium, Geotoga petraea strain HO-Geo1, isolated from heavy-oil petroleum reservoir in Russia.</title>
        <authorList>
            <person name="Grouzdev D.S."/>
            <person name="Semenova E.M."/>
            <person name="Sokolova D.S."/>
            <person name="Tourova T.P."/>
            <person name="Poltaraus A.B."/>
            <person name="Nazina T.N."/>
        </authorList>
    </citation>
    <scope>NUCLEOTIDE SEQUENCE [LARGE SCALE GENOMIC DNA]</scope>
    <source>
        <strain evidence="2 4">HO-Geo1</strain>
    </source>
</reference>
<dbReference type="PIRSF" id="PIRSF004729">
    <property type="entry name" value="MutL"/>
    <property type="match status" value="1"/>
</dbReference>
<accession>A0A1G6IH57</accession>
<dbReference type="Proteomes" id="UP000199322">
    <property type="component" value="Unassembled WGS sequence"/>
</dbReference>
<evidence type="ECO:0000313" key="3">
    <source>
        <dbReference type="Proteomes" id="UP000199322"/>
    </source>
</evidence>
<dbReference type="NCBIfam" id="NF040744">
    <property type="entry name" value="ornith_Or-4"/>
    <property type="match status" value="1"/>
</dbReference>
<proteinExistence type="predicted"/>
<name>A0A1G6IH57_9BACT</name>
<dbReference type="STRING" id="28234.SAMN04488588_0375"/>
<dbReference type="OrthoDB" id="9769453at2"/>
<reference evidence="1 3" key="1">
    <citation type="submission" date="2016-10" db="EMBL/GenBank/DDBJ databases">
        <authorList>
            <person name="de Groot N.N."/>
        </authorList>
    </citation>
    <scope>NUCLEOTIDE SEQUENCE [LARGE SCALE GENOMIC DNA]</scope>
    <source>
        <strain evidence="1 3">WG14</strain>
    </source>
</reference>
<evidence type="ECO:0000313" key="1">
    <source>
        <dbReference type="EMBL" id="SDC05791.1"/>
    </source>
</evidence>
<dbReference type="RefSeq" id="WP_091402291.1">
    <property type="nucleotide sequence ID" value="NZ_FMYV01000001.1"/>
</dbReference>
<dbReference type="NCBIfam" id="TIGR01319">
    <property type="entry name" value="glmL_fam"/>
    <property type="match status" value="1"/>
</dbReference>
<keyword evidence="3" id="KW-1185">Reference proteome</keyword>
<dbReference type="Proteomes" id="UP000297288">
    <property type="component" value="Unassembled WGS sequence"/>
</dbReference>
<dbReference type="InterPro" id="IPR006230">
    <property type="entry name" value="MutL"/>
</dbReference>
<dbReference type="EMBL" id="FMYV01000001">
    <property type="protein sequence ID" value="SDC05791.1"/>
    <property type="molecule type" value="Genomic_DNA"/>
</dbReference>
<sequence length="451" mass="50331">MKVNLLVAEIGSTTTVVTAFDKINTKEPKVIGQAEHYTTVKEGDVTIGIFKAIKRLEEKLKEKINWEKFIASSSAAGGLKITVHGLVYDMTVRAAREAALGAGGVLKYVTSGKMRKRHLEDVKKINPKMILLAGGVDYGEEDTILHNAEMISNLEIDVPIVYAGNINVAEEAKEILESKGKKVIITENVYPKVDQLNVQPARKIIQELFSKNIIHAPGMEKIHDIVDEEIIPTPGSVMLTTELLSEEFEDVLVVDIGGATTDVDSVTEGSPEIQKIMLFPEPVSKRTVEGDMGLFVNADNVYSMLDKKELEKNFYDHEELINKISPYPESERMEKFTAFMARKCFSESIVRHSGSIKYLFGPNGRQKVAQGKDLTAIKYIIGTGGILTRSRHRKYIMESIKELERPNKLMPGKKVKLGYDKDYIFAALGVLSTIDKESAKNILLQDIEWIE</sequence>
<evidence type="ECO:0000313" key="2">
    <source>
        <dbReference type="EMBL" id="TGG89205.1"/>
    </source>
</evidence>
<dbReference type="EMBL" id="SRME01000001">
    <property type="protein sequence ID" value="TGG89205.1"/>
    <property type="molecule type" value="Genomic_DNA"/>
</dbReference>
<dbReference type="AlphaFoldDB" id="A0A1G6IH57"/>
<protein>
    <submittedName>
        <fullName evidence="2">DNA mismatch repair protein MutL</fullName>
    </submittedName>
</protein>
<dbReference type="Pfam" id="PF13941">
    <property type="entry name" value="MutL"/>
    <property type="match status" value="1"/>
</dbReference>
<organism evidence="1 3">
    <name type="scientific">Geotoga petraea</name>
    <dbReference type="NCBI Taxonomy" id="28234"/>
    <lineage>
        <taxon>Bacteria</taxon>
        <taxon>Thermotogati</taxon>
        <taxon>Thermotogota</taxon>
        <taxon>Thermotogae</taxon>
        <taxon>Petrotogales</taxon>
        <taxon>Petrotogaceae</taxon>
        <taxon>Geotoga</taxon>
    </lineage>
</organism>